<gene>
    <name evidence="2" type="ORF">PXEA_LOCUS31660</name>
</gene>
<dbReference type="EMBL" id="CAAALY010257238">
    <property type="protein sequence ID" value="VEL38220.1"/>
    <property type="molecule type" value="Genomic_DNA"/>
</dbReference>
<reference evidence="2" key="1">
    <citation type="submission" date="2018-11" db="EMBL/GenBank/DDBJ databases">
        <authorList>
            <consortium name="Pathogen Informatics"/>
        </authorList>
    </citation>
    <scope>NUCLEOTIDE SEQUENCE</scope>
</reference>
<proteinExistence type="predicted"/>
<protein>
    <submittedName>
        <fullName evidence="2">Uncharacterized protein</fullName>
    </submittedName>
</protein>
<evidence type="ECO:0000313" key="2">
    <source>
        <dbReference type="EMBL" id="VEL38220.1"/>
    </source>
</evidence>
<keyword evidence="3" id="KW-1185">Reference proteome</keyword>
<name>A0A3S5B272_9PLAT</name>
<sequence length="216" mass="23373">MQVYSDLSANHQSVTVLIRSRSKRAKDITSRPLVGQSAAFQQPWQSADVCASLALGKTSSPGVKWYSREAVCTGREAALTRNQAINAGLPGKSTPGPVRFVETVTQVASPPLALQVLLPETNLGPATTTTNGVVYQVAQGEDRLKADPLAVKPETSSSSVDDHKMLVPPEWQVPRPARPFKVGRGDSRPQRAGEVRPLTQRLLNKMPKEAGFIKIR</sequence>
<comment type="caution">
    <text evidence="2">The sequence shown here is derived from an EMBL/GenBank/DDBJ whole genome shotgun (WGS) entry which is preliminary data.</text>
</comment>
<evidence type="ECO:0000256" key="1">
    <source>
        <dbReference type="SAM" id="MobiDB-lite"/>
    </source>
</evidence>
<feature type="compositionally biased region" description="Basic and acidic residues" evidence="1">
    <location>
        <begin position="183"/>
        <end position="194"/>
    </location>
</feature>
<dbReference type="Proteomes" id="UP000784294">
    <property type="component" value="Unassembled WGS sequence"/>
</dbReference>
<dbReference type="AlphaFoldDB" id="A0A3S5B272"/>
<feature type="region of interest" description="Disordered" evidence="1">
    <location>
        <begin position="173"/>
        <end position="194"/>
    </location>
</feature>
<evidence type="ECO:0000313" key="3">
    <source>
        <dbReference type="Proteomes" id="UP000784294"/>
    </source>
</evidence>
<accession>A0A3S5B272</accession>
<organism evidence="2 3">
    <name type="scientific">Protopolystoma xenopodis</name>
    <dbReference type="NCBI Taxonomy" id="117903"/>
    <lineage>
        <taxon>Eukaryota</taxon>
        <taxon>Metazoa</taxon>
        <taxon>Spiralia</taxon>
        <taxon>Lophotrochozoa</taxon>
        <taxon>Platyhelminthes</taxon>
        <taxon>Monogenea</taxon>
        <taxon>Polyopisthocotylea</taxon>
        <taxon>Polystomatidea</taxon>
        <taxon>Polystomatidae</taxon>
        <taxon>Protopolystoma</taxon>
    </lineage>
</organism>